<protein>
    <submittedName>
        <fullName evidence="12">Response regulator transcription factor</fullName>
    </submittedName>
</protein>
<evidence type="ECO:0000259" key="10">
    <source>
        <dbReference type="PROSITE" id="PS50110"/>
    </source>
</evidence>
<dbReference type="InterPro" id="IPR036388">
    <property type="entry name" value="WH-like_DNA-bd_sf"/>
</dbReference>
<evidence type="ECO:0000256" key="4">
    <source>
        <dbReference type="ARBA" id="ARBA00023012"/>
    </source>
</evidence>
<dbReference type="SMART" id="SM00862">
    <property type="entry name" value="Trans_reg_C"/>
    <property type="match status" value="1"/>
</dbReference>
<keyword evidence="6 9" id="KW-0238">DNA-binding</keyword>
<dbReference type="InterPro" id="IPR011006">
    <property type="entry name" value="CheY-like_superfamily"/>
</dbReference>
<dbReference type="CDD" id="cd00383">
    <property type="entry name" value="trans_reg_C"/>
    <property type="match status" value="1"/>
</dbReference>
<dbReference type="InterPro" id="IPR001867">
    <property type="entry name" value="OmpR/PhoB-type_DNA-bd"/>
</dbReference>
<feature type="domain" description="Response regulatory" evidence="10">
    <location>
        <begin position="2"/>
        <end position="116"/>
    </location>
</feature>
<evidence type="ECO:0000313" key="12">
    <source>
        <dbReference type="EMBL" id="HEC06244.1"/>
    </source>
</evidence>
<dbReference type="PANTHER" id="PTHR48111">
    <property type="entry name" value="REGULATOR OF RPOS"/>
    <property type="match status" value="1"/>
</dbReference>
<dbReference type="PROSITE" id="PS51755">
    <property type="entry name" value="OMPR_PHOB"/>
    <property type="match status" value="1"/>
</dbReference>
<name>A0A831WCU3_9GAMM</name>
<gene>
    <name evidence="12" type="ORF">ENJ12_05305</name>
</gene>
<dbReference type="EMBL" id="DRLF01000188">
    <property type="protein sequence ID" value="HEC06244.1"/>
    <property type="molecule type" value="Genomic_DNA"/>
</dbReference>
<dbReference type="GO" id="GO:0006355">
    <property type="term" value="P:regulation of DNA-templated transcription"/>
    <property type="evidence" value="ECO:0007669"/>
    <property type="project" value="InterPro"/>
</dbReference>
<evidence type="ECO:0000256" key="3">
    <source>
        <dbReference type="ARBA" id="ARBA00022553"/>
    </source>
</evidence>
<comment type="caution">
    <text evidence="12">The sequence shown here is derived from an EMBL/GenBank/DDBJ whole genome shotgun (WGS) entry which is preliminary data.</text>
</comment>
<proteinExistence type="predicted"/>
<evidence type="ECO:0000256" key="7">
    <source>
        <dbReference type="ARBA" id="ARBA00023163"/>
    </source>
</evidence>
<keyword evidence="2" id="KW-0963">Cytoplasm</keyword>
<dbReference type="Proteomes" id="UP000886339">
    <property type="component" value="Unassembled WGS sequence"/>
</dbReference>
<comment type="subcellular location">
    <subcellularLocation>
        <location evidence="1">Cytoplasm</location>
    </subcellularLocation>
</comment>
<keyword evidence="5" id="KW-0805">Transcription regulation</keyword>
<feature type="DNA-binding region" description="OmpR/PhoB-type" evidence="9">
    <location>
        <begin position="124"/>
        <end position="219"/>
    </location>
</feature>
<dbReference type="Gene3D" id="3.40.50.2300">
    <property type="match status" value="1"/>
</dbReference>
<evidence type="ECO:0000256" key="5">
    <source>
        <dbReference type="ARBA" id="ARBA00023015"/>
    </source>
</evidence>
<dbReference type="GO" id="GO:0000976">
    <property type="term" value="F:transcription cis-regulatory region binding"/>
    <property type="evidence" value="ECO:0007669"/>
    <property type="project" value="TreeGrafter"/>
</dbReference>
<keyword evidence="4" id="KW-0902">Two-component regulatory system</keyword>
<reference evidence="12" key="1">
    <citation type="journal article" date="2020" name="mSystems">
        <title>Genome- and Community-Level Interaction Insights into Carbon Utilization and Element Cycling Functions of Hydrothermarchaeota in Hydrothermal Sediment.</title>
        <authorList>
            <person name="Zhou Z."/>
            <person name="Liu Y."/>
            <person name="Xu W."/>
            <person name="Pan J."/>
            <person name="Luo Z.H."/>
            <person name="Li M."/>
        </authorList>
    </citation>
    <scope>NUCLEOTIDE SEQUENCE [LARGE SCALE GENOMIC DNA]</scope>
    <source>
        <strain evidence="12">HyVt-458</strain>
    </source>
</reference>
<sequence length="221" mass="24837">MTILLLEDDELLGECARLGLVQRGFLVVWVADIRSARAALRENTCDCVLLDLGLPDGDGMDFLRQLRKSGNDIPVIIITARYALEERIRGLEYGADDYVAKPYSLDELAARIRAVVRRREGRASNLLDLGGIQLDPTKGTASRDGKPVELSAIEFRLLRYFMEHAGKIQSREKLLQAICGDDTELVTSNLLDVHIHHLRKKIGSERIKTVRGLGYMFMKDD</sequence>
<dbReference type="SUPFAM" id="SSF52172">
    <property type="entry name" value="CheY-like"/>
    <property type="match status" value="1"/>
</dbReference>
<dbReference type="GO" id="GO:0005829">
    <property type="term" value="C:cytosol"/>
    <property type="evidence" value="ECO:0007669"/>
    <property type="project" value="TreeGrafter"/>
</dbReference>
<dbReference type="AlphaFoldDB" id="A0A831WCU3"/>
<dbReference type="Pfam" id="PF00486">
    <property type="entry name" value="Trans_reg_C"/>
    <property type="match status" value="1"/>
</dbReference>
<feature type="modified residue" description="4-aspartylphosphate" evidence="8">
    <location>
        <position position="51"/>
    </location>
</feature>
<dbReference type="InterPro" id="IPR039420">
    <property type="entry name" value="WalR-like"/>
</dbReference>
<keyword evidence="7" id="KW-0804">Transcription</keyword>
<dbReference type="GO" id="GO:0000156">
    <property type="term" value="F:phosphorelay response regulator activity"/>
    <property type="evidence" value="ECO:0007669"/>
    <property type="project" value="TreeGrafter"/>
</dbReference>
<dbReference type="SMART" id="SM00448">
    <property type="entry name" value="REC"/>
    <property type="match status" value="1"/>
</dbReference>
<dbReference type="Pfam" id="PF00072">
    <property type="entry name" value="Response_reg"/>
    <property type="match status" value="1"/>
</dbReference>
<feature type="domain" description="OmpR/PhoB-type" evidence="11">
    <location>
        <begin position="124"/>
        <end position="219"/>
    </location>
</feature>
<dbReference type="PROSITE" id="PS50110">
    <property type="entry name" value="RESPONSE_REGULATORY"/>
    <property type="match status" value="1"/>
</dbReference>
<dbReference type="Gene3D" id="6.10.250.690">
    <property type="match status" value="1"/>
</dbReference>
<dbReference type="Gene3D" id="1.10.10.10">
    <property type="entry name" value="Winged helix-like DNA-binding domain superfamily/Winged helix DNA-binding domain"/>
    <property type="match status" value="1"/>
</dbReference>
<evidence type="ECO:0000259" key="11">
    <source>
        <dbReference type="PROSITE" id="PS51755"/>
    </source>
</evidence>
<evidence type="ECO:0000256" key="9">
    <source>
        <dbReference type="PROSITE-ProRule" id="PRU01091"/>
    </source>
</evidence>
<dbReference type="PANTHER" id="PTHR48111:SF35">
    <property type="entry name" value="TRANSCRIPTIONAL REGULATORY PROTEIN QSEB"/>
    <property type="match status" value="1"/>
</dbReference>
<keyword evidence="3 8" id="KW-0597">Phosphoprotein</keyword>
<evidence type="ECO:0000256" key="1">
    <source>
        <dbReference type="ARBA" id="ARBA00004496"/>
    </source>
</evidence>
<evidence type="ECO:0000256" key="6">
    <source>
        <dbReference type="ARBA" id="ARBA00023125"/>
    </source>
</evidence>
<dbReference type="InterPro" id="IPR001789">
    <property type="entry name" value="Sig_transdc_resp-reg_receiver"/>
</dbReference>
<organism evidence="12">
    <name type="scientific">Thiolapillus brandeum</name>
    <dbReference type="NCBI Taxonomy" id="1076588"/>
    <lineage>
        <taxon>Bacteria</taxon>
        <taxon>Pseudomonadati</taxon>
        <taxon>Pseudomonadota</taxon>
        <taxon>Gammaproteobacteria</taxon>
        <taxon>Chromatiales</taxon>
        <taxon>Sedimenticolaceae</taxon>
        <taxon>Thiolapillus</taxon>
    </lineage>
</organism>
<evidence type="ECO:0000256" key="8">
    <source>
        <dbReference type="PROSITE-ProRule" id="PRU00169"/>
    </source>
</evidence>
<dbReference type="GO" id="GO:0032993">
    <property type="term" value="C:protein-DNA complex"/>
    <property type="evidence" value="ECO:0007669"/>
    <property type="project" value="TreeGrafter"/>
</dbReference>
<evidence type="ECO:0000256" key="2">
    <source>
        <dbReference type="ARBA" id="ARBA00022490"/>
    </source>
</evidence>
<accession>A0A831WCU3</accession>